<dbReference type="InterPro" id="IPR018777">
    <property type="entry name" value="Replication_initiator_prot_A"/>
</dbReference>
<dbReference type="RefSeq" id="WP_132010961.1">
    <property type="nucleotide sequence ID" value="NZ_SLWL01000037.1"/>
</dbReference>
<organism evidence="2 3">
    <name type="scientific">Camelimonas lactis</name>
    <dbReference type="NCBI Taxonomy" id="659006"/>
    <lineage>
        <taxon>Bacteria</taxon>
        <taxon>Pseudomonadati</taxon>
        <taxon>Pseudomonadota</taxon>
        <taxon>Alphaproteobacteria</taxon>
        <taxon>Hyphomicrobiales</taxon>
        <taxon>Chelatococcaceae</taxon>
        <taxon>Camelimonas</taxon>
    </lineage>
</organism>
<evidence type="ECO:0000313" key="2">
    <source>
        <dbReference type="EMBL" id="TCO07167.1"/>
    </source>
</evidence>
<protein>
    <submittedName>
        <fullName evidence="2">Plasmid replication initiation protein</fullName>
    </submittedName>
</protein>
<dbReference type="EMBL" id="SLWL01000037">
    <property type="protein sequence ID" value="TCO07167.1"/>
    <property type="molecule type" value="Genomic_DNA"/>
</dbReference>
<evidence type="ECO:0000256" key="1">
    <source>
        <dbReference type="SAM" id="MobiDB-lite"/>
    </source>
</evidence>
<sequence>MVQTQLDLFAVHTIDPPLRDARDVMEFPFLSLQKGRTKPIEFSSKNVAISVAADIRTSIATVWDWDIIIFAASHLNQGIEQGLQPSPRLSFTPHDCLRQIGRGTGGKDYRDLAQAIRRLRLTNVITNLRMDDTDGGEGAFSWLVNYWIPKRYQSGVLTPSDNGGSPDPTRPWEIELPPWIYNSILRRREILAVHPDYFQLTGGLERWLYRLARKSVPDQSSVPAIPFLMQTLHNRSGSTRKLSQFAFDIRKLSQENALPEYGLRIDRDGKNELVTFYRDHGKPRRPPRGMSIKIPGNPNS</sequence>
<dbReference type="AlphaFoldDB" id="A0A4R2GG43"/>
<gene>
    <name evidence="2" type="ORF">EV666_1372</name>
</gene>
<comment type="caution">
    <text evidence="2">The sequence shown here is derived from an EMBL/GenBank/DDBJ whole genome shotgun (WGS) entry which is preliminary data.</text>
</comment>
<dbReference type="Proteomes" id="UP000294881">
    <property type="component" value="Unassembled WGS sequence"/>
</dbReference>
<reference evidence="2 3" key="1">
    <citation type="submission" date="2019-03" db="EMBL/GenBank/DDBJ databases">
        <title>Genomic Encyclopedia of Type Strains, Phase IV (KMG-IV): sequencing the most valuable type-strain genomes for metagenomic binning, comparative biology and taxonomic classification.</title>
        <authorList>
            <person name="Goeker M."/>
        </authorList>
    </citation>
    <scope>NUCLEOTIDE SEQUENCE [LARGE SCALE GENOMIC DNA]</scope>
    <source>
        <strain evidence="2 3">DSM 22958</strain>
    </source>
</reference>
<feature type="region of interest" description="Disordered" evidence="1">
    <location>
        <begin position="280"/>
        <end position="300"/>
    </location>
</feature>
<accession>A0A4R2GG43</accession>
<dbReference type="Pfam" id="PF10134">
    <property type="entry name" value="RPA"/>
    <property type="match status" value="1"/>
</dbReference>
<evidence type="ECO:0000313" key="3">
    <source>
        <dbReference type="Proteomes" id="UP000294881"/>
    </source>
</evidence>
<dbReference type="OrthoDB" id="581589at2"/>
<proteinExistence type="predicted"/>
<name>A0A4R2GG43_9HYPH</name>
<keyword evidence="3" id="KW-1185">Reference proteome</keyword>